<feature type="domain" description="Poly A polymerase head" evidence="10">
    <location>
        <begin position="2"/>
        <end position="116"/>
    </location>
</feature>
<evidence type="ECO:0000313" key="12">
    <source>
        <dbReference type="EMBL" id="GGC80663.1"/>
    </source>
</evidence>
<dbReference type="Gene3D" id="1.10.3090.10">
    <property type="entry name" value="cca-adding enzyme, domain 2"/>
    <property type="match status" value="1"/>
</dbReference>
<organism evidence="12 13">
    <name type="scientific">Chelatococcus reniformis</name>
    <dbReference type="NCBI Taxonomy" id="1494448"/>
    <lineage>
        <taxon>Bacteria</taxon>
        <taxon>Pseudomonadati</taxon>
        <taxon>Pseudomonadota</taxon>
        <taxon>Alphaproteobacteria</taxon>
        <taxon>Hyphomicrobiales</taxon>
        <taxon>Chelatococcaceae</taxon>
        <taxon>Chelatococcus</taxon>
    </lineage>
</organism>
<dbReference type="GO" id="GO:0008033">
    <property type="term" value="P:tRNA processing"/>
    <property type="evidence" value="ECO:0007669"/>
    <property type="project" value="UniProtKB-KW"/>
</dbReference>
<keyword evidence="6" id="KW-0547">Nucleotide-binding</keyword>
<dbReference type="SUPFAM" id="SSF81891">
    <property type="entry name" value="Poly A polymerase C-terminal region-like"/>
    <property type="match status" value="1"/>
</dbReference>
<keyword evidence="4" id="KW-0548">Nucleotidyltransferase</keyword>
<protein>
    <submittedName>
        <fullName evidence="12">Poly(A) polymerase</fullName>
    </submittedName>
</protein>
<dbReference type="InterPro" id="IPR043519">
    <property type="entry name" value="NT_sf"/>
</dbReference>
<dbReference type="Pfam" id="PF12627">
    <property type="entry name" value="PolyA_pol_RNAbd"/>
    <property type="match status" value="1"/>
</dbReference>
<dbReference type="GO" id="GO:0016779">
    <property type="term" value="F:nucleotidyltransferase activity"/>
    <property type="evidence" value="ECO:0007669"/>
    <property type="project" value="UniProtKB-KW"/>
</dbReference>
<keyword evidence="9" id="KW-0175">Coiled coil</keyword>
<sequence length="380" mass="40192">MRNALVGAEVHEVDVATTAVPAETVRRARRAKLKAVPTGIEHGTVTVVVAGTPFEVTTLRHDVVTDGRHAKVRFGRDFAEDAARRDFTINALSLSRDGTVHDTTGGLADLAARRVRFIGDPTTRIREDYLRTLRFFRFHAQYATGPIDVAGLHAAIRERAGLARLSRERLRAELLKLVAAPGAAATVAELSHAGLLLAVTGAVAEPGRLTALAGRSDTHAHDPMLRLAALLVRVREDADNLRERLRLTNAEYARLLDLAALQSRLRSTDGPLDRRAIRRLAVDHGAQPVADAAALLAGCARPALTAGGTAALAALAAGTEAVPSFPLGGADVINAGVPPGAGVGRVLARARGLWLDADCPLDAETIADLLTQSLPARDSH</sequence>
<dbReference type="InterPro" id="IPR032828">
    <property type="entry name" value="PolyA_RNA-bd"/>
</dbReference>
<keyword evidence="7" id="KW-0460">Magnesium</keyword>
<dbReference type="InterPro" id="IPR002646">
    <property type="entry name" value="PolA_pol_head_dom"/>
</dbReference>
<comment type="cofactor">
    <cofactor evidence="1">
        <name>Mg(2+)</name>
        <dbReference type="ChEBI" id="CHEBI:18420"/>
    </cofactor>
</comment>
<evidence type="ECO:0000256" key="6">
    <source>
        <dbReference type="ARBA" id="ARBA00022741"/>
    </source>
</evidence>
<evidence type="ECO:0000256" key="5">
    <source>
        <dbReference type="ARBA" id="ARBA00022723"/>
    </source>
</evidence>
<dbReference type="GO" id="GO:0000166">
    <property type="term" value="F:nucleotide binding"/>
    <property type="evidence" value="ECO:0007669"/>
    <property type="project" value="UniProtKB-KW"/>
</dbReference>
<dbReference type="GO" id="GO:0046872">
    <property type="term" value="F:metal ion binding"/>
    <property type="evidence" value="ECO:0007669"/>
    <property type="project" value="UniProtKB-KW"/>
</dbReference>
<keyword evidence="3" id="KW-0819">tRNA processing</keyword>
<proteinExistence type="inferred from homology"/>
<dbReference type="SUPFAM" id="SSF81301">
    <property type="entry name" value="Nucleotidyltransferase"/>
    <property type="match status" value="1"/>
</dbReference>
<feature type="coiled-coil region" evidence="9">
    <location>
        <begin position="224"/>
        <end position="258"/>
    </location>
</feature>
<gene>
    <name evidence="12" type="primary">papS</name>
    <name evidence="12" type="ORF">GCM10010994_43300</name>
</gene>
<reference evidence="12" key="2">
    <citation type="submission" date="2020-09" db="EMBL/GenBank/DDBJ databases">
        <authorList>
            <person name="Sun Q."/>
            <person name="Zhou Y."/>
        </authorList>
    </citation>
    <scope>NUCLEOTIDE SEQUENCE</scope>
    <source>
        <strain evidence="12">CGMCC 1.12919</strain>
    </source>
</reference>
<keyword evidence="13" id="KW-1185">Reference proteome</keyword>
<evidence type="ECO:0000256" key="9">
    <source>
        <dbReference type="SAM" id="Coils"/>
    </source>
</evidence>
<feature type="domain" description="tRNA nucleotidyltransferase/poly(A) polymerase RNA and SrmB- binding" evidence="11">
    <location>
        <begin position="154"/>
        <end position="196"/>
    </location>
</feature>
<evidence type="ECO:0000256" key="4">
    <source>
        <dbReference type="ARBA" id="ARBA00022695"/>
    </source>
</evidence>
<evidence type="ECO:0000259" key="11">
    <source>
        <dbReference type="Pfam" id="PF12627"/>
    </source>
</evidence>
<evidence type="ECO:0000256" key="8">
    <source>
        <dbReference type="RuleBase" id="RU003953"/>
    </source>
</evidence>
<dbReference type="Proteomes" id="UP000637002">
    <property type="component" value="Unassembled WGS sequence"/>
</dbReference>
<accession>A0A916UNJ8</accession>
<keyword evidence="8" id="KW-0694">RNA-binding</keyword>
<name>A0A916UNJ8_9HYPH</name>
<keyword evidence="5" id="KW-0479">Metal-binding</keyword>
<evidence type="ECO:0000259" key="10">
    <source>
        <dbReference type="Pfam" id="PF01743"/>
    </source>
</evidence>
<dbReference type="GO" id="GO:0000049">
    <property type="term" value="F:tRNA binding"/>
    <property type="evidence" value="ECO:0007669"/>
    <property type="project" value="TreeGrafter"/>
</dbReference>
<evidence type="ECO:0000256" key="7">
    <source>
        <dbReference type="ARBA" id="ARBA00022842"/>
    </source>
</evidence>
<evidence type="ECO:0000256" key="2">
    <source>
        <dbReference type="ARBA" id="ARBA00022679"/>
    </source>
</evidence>
<dbReference type="CDD" id="cd05398">
    <property type="entry name" value="NT_ClassII-CCAase"/>
    <property type="match status" value="1"/>
</dbReference>
<dbReference type="AlphaFoldDB" id="A0A916UNJ8"/>
<evidence type="ECO:0000256" key="1">
    <source>
        <dbReference type="ARBA" id="ARBA00001946"/>
    </source>
</evidence>
<dbReference type="Gene3D" id="3.30.460.10">
    <property type="entry name" value="Beta Polymerase, domain 2"/>
    <property type="match status" value="1"/>
</dbReference>
<comment type="caution">
    <text evidence="12">The sequence shown here is derived from an EMBL/GenBank/DDBJ whole genome shotgun (WGS) entry which is preliminary data.</text>
</comment>
<dbReference type="EMBL" id="BMGG01000008">
    <property type="protein sequence ID" value="GGC80663.1"/>
    <property type="molecule type" value="Genomic_DNA"/>
</dbReference>
<reference evidence="12" key="1">
    <citation type="journal article" date="2014" name="Int. J. Syst. Evol. Microbiol.">
        <title>Complete genome sequence of Corynebacterium casei LMG S-19264T (=DSM 44701T), isolated from a smear-ripened cheese.</title>
        <authorList>
            <consortium name="US DOE Joint Genome Institute (JGI-PGF)"/>
            <person name="Walter F."/>
            <person name="Albersmeier A."/>
            <person name="Kalinowski J."/>
            <person name="Ruckert C."/>
        </authorList>
    </citation>
    <scope>NUCLEOTIDE SEQUENCE</scope>
    <source>
        <strain evidence="12">CGMCC 1.12919</strain>
    </source>
</reference>
<dbReference type="Pfam" id="PF01743">
    <property type="entry name" value="PolyA_pol"/>
    <property type="match status" value="1"/>
</dbReference>
<comment type="similarity">
    <text evidence="8">Belongs to the tRNA nucleotidyltransferase/poly(A) polymerase family.</text>
</comment>
<dbReference type="PANTHER" id="PTHR46173:SF1">
    <property type="entry name" value="CCA TRNA NUCLEOTIDYLTRANSFERASE 1, MITOCHONDRIAL"/>
    <property type="match status" value="1"/>
</dbReference>
<dbReference type="InterPro" id="IPR050264">
    <property type="entry name" value="Bact_CCA-adding_enz_type3_sf"/>
</dbReference>
<keyword evidence="2 8" id="KW-0808">Transferase</keyword>
<evidence type="ECO:0000256" key="3">
    <source>
        <dbReference type="ARBA" id="ARBA00022694"/>
    </source>
</evidence>
<dbReference type="PANTHER" id="PTHR46173">
    <property type="entry name" value="CCA TRNA NUCLEOTIDYLTRANSFERASE 1, MITOCHONDRIAL"/>
    <property type="match status" value="1"/>
</dbReference>
<evidence type="ECO:0000313" key="13">
    <source>
        <dbReference type="Proteomes" id="UP000637002"/>
    </source>
</evidence>